<accession>A0ABR1UYA5</accession>
<sequence length="1026" mass="112723">MAPVQQTFSVIPEPPSALAKGSDTTNARTSKPPMTTKQAKKLYKAATKVPKLSKAEQRRQDLMEQDRIRREFEKERNQARAKTARDKKKVKEDKEKADKKRKGMPLKEVHPSQDTLARFIRPLKPPKKVEEAPKPPPSSSPPSPSPSAPNDESDDTLPLGDVPADDDDRPAKRQKLEEPVEQEIDAVPCDPSPSASSEAKIQEEAAPKLPAVKVEKTEKESPVVRPSDCASDGMRTEDRVGKCNANESFSADDGLDDEDFSALFVNVTPDQEHISVKAPEPRQSQPLPEPRDPSGPPELPSRSEEHVHPPANARDAINSRNSESSSFQLLKGDFAPREPQKTDQDTRNRPPDIDFAELAEPIMNLGHKGSTLQNADKSHTSSCPALDTGPKPPHSKVAANVVSNMKRPHSAGVSSRQAPVARRISPPIPQTIRRPLNTSSNDVTANHTTTPKMAPPPLPPRLQSSKSEGSGLAGNRPRLLGAAPATPNVMTNNHTPARDTAFNEHMPPSSTQLFLFDNLDELFPSPSQEVQEIFEKPRETRNRTETRQAPYPPPRLNPSVTAAKMGNSPVTPRVSIIRQPMPRAFPAARMMPLISPAKPKHTDVFRVPLQSHDQCGISDGDFPFLSTQDFFMSSQDIRELEDGTSSPVKPSNSPGQVACHQPTWTTLSPKRNGSRAVTHNSDSQATGPGAVPHAQTPNADREMAMGIKAQLLHPFEAPISSQASSIPDTPSLPRRNTRAPQSRFMHPRVAPRSSANGVAPDEQRSSNSNPFRFKGTSHGTPRPSPGFQTKTVSVAEPIEAAPSQTREPPRPSPKPFFTSSGTRELTFLAIERSKRTAREDLHARRKADEELAKREKSKRLKENTHNEPKVPTKESRPPSDHDIDDDDDDDYELDEILLASDLVKAPVSNRKTDPVADNTAKPELHQTKSQFRKNPAAAMPAQRKPRSPGEKKLEPAVQSKSKSSYEKMLELAARQGNGHGQGGKRIESLSEESDKENREQDIPTASQGTDYGDATWDMTDLDLDFL</sequence>
<organism evidence="2 3">
    <name type="scientific">Apiospora saccharicola</name>
    <dbReference type="NCBI Taxonomy" id="335842"/>
    <lineage>
        <taxon>Eukaryota</taxon>
        <taxon>Fungi</taxon>
        <taxon>Dikarya</taxon>
        <taxon>Ascomycota</taxon>
        <taxon>Pezizomycotina</taxon>
        <taxon>Sordariomycetes</taxon>
        <taxon>Xylariomycetidae</taxon>
        <taxon>Amphisphaeriales</taxon>
        <taxon>Apiosporaceae</taxon>
        <taxon>Apiospora</taxon>
    </lineage>
</organism>
<feature type="compositionally biased region" description="Basic and acidic residues" evidence="1">
    <location>
        <begin position="334"/>
        <end position="352"/>
    </location>
</feature>
<feature type="region of interest" description="Disordered" evidence="1">
    <location>
        <begin position="638"/>
        <end position="696"/>
    </location>
</feature>
<name>A0ABR1UYA5_9PEZI</name>
<dbReference type="EMBL" id="JAQQWM010000005">
    <property type="protein sequence ID" value="KAK8063908.1"/>
    <property type="molecule type" value="Genomic_DNA"/>
</dbReference>
<feature type="compositionally biased region" description="Basic and acidic residues" evidence="1">
    <location>
        <begin position="169"/>
        <end position="178"/>
    </location>
</feature>
<evidence type="ECO:0008006" key="4">
    <source>
        <dbReference type="Google" id="ProtNLM"/>
    </source>
</evidence>
<proteinExistence type="predicted"/>
<feature type="compositionally biased region" description="Basic and acidic residues" evidence="1">
    <location>
        <begin position="53"/>
        <end position="78"/>
    </location>
</feature>
<feature type="region of interest" description="Disordered" evidence="1">
    <location>
        <begin position="262"/>
        <end position="490"/>
    </location>
</feature>
<feature type="region of interest" description="Disordered" evidence="1">
    <location>
        <begin position="534"/>
        <end position="567"/>
    </location>
</feature>
<feature type="compositionally biased region" description="Polar residues" evidence="1">
    <location>
        <begin position="370"/>
        <end position="383"/>
    </location>
</feature>
<protein>
    <recommendedName>
        <fullName evidence="4">Inner centromere protein ARK-binding domain-containing protein</fullName>
    </recommendedName>
</protein>
<gene>
    <name evidence="2" type="ORF">PG996_008560</name>
</gene>
<evidence type="ECO:0000256" key="1">
    <source>
        <dbReference type="SAM" id="MobiDB-lite"/>
    </source>
</evidence>
<feature type="region of interest" description="Disordered" evidence="1">
    <location>
        <begin position="720"/>
        <end position="1016"/>
    </location>
</feature>
<keyword evidence="3" id="KW-1185">Reference proteome</keyword>
<dbReference type="Proteomes" id="UP001446871">
    <property type="component" value="Unassembled WGS sequence"/>
</dbReference>
<feature type="compositionally biased region" description="Basic and acidic residues" evidence="1">
    <location>
        <begin position="831"/>
        <end position="881"/>
    </location>
</feature>
<evidence type="ECO:0000313" key="2">
    <source>
        <dbReference type="EMBL" id="KAK8063908.1"/>
    </source>
</evidence>
<feature type="compositionally biased region" description="Basic and acidic residues" evidence="1">
    <location>
        <begin position="89"/>
        <end position="98"/>
    </location>
</feature>
<feature type="region of interest" description="Disordered" evidence="1">
    <location>
        <begin position="1"/>
        <end position="238"/>
    </location>
</feature>
<feature type="compositionally biased region" description="Basic and acidic residues" evidence="1">
    <location>
        <begin position="213"/>
        <end position="222"/>
    </location>
</feature>
<feature type="compositionally biased region" description="Basic and acidic residues" evidence="1">
    <location>
        <begin position="534"/>
        <end position="546"/>
    </location>
</feature>
<feature type="compositionally biased region" description="Acidic residues" evidence="1">
    <location>
        <begin position="882"/>
        <end position="895"/>
    </location>
</feature>
<feature type="compositionally biased region" description="Polar residues" evidence="1">
    <location>
        <begin position="662"/>
        <end position="686"/>
    </location>
</feature>
<reference evidence="2 3" key="1">
    <citation type="submission" date="2023-01" db="EMBL/GenBank/DDBJ databases">
        <title>Analysis of 21 Apiospora genomes using comparative genomics revels a genus with tremendous synthesis potential of carbohydrate active enzymes and secondary metabolites.</title>
        <authorList>
            <person name="Sorensen T."/>
        </authorList>
    </citation>
    <scope>NUCLEOTIDE SEQUENCE [LARGE SCALE GENOMIC DNA]</scope>
    <source>
        <strain evidence="2 3">CBS 83171</strain>
    </source>
</reference>
<feature type="compositionally biased region" description="Pro residues" evidence="1">
    <location>
        <begin position="134"/>
        <end position="147"/>
    </location>
</feature>
<feature type="compositionally biased region" description="Polar residues" evidence="1">
    <location>
        <begin position="436"/>
        <end position="447"/>
    </location>
</feature>
<feature type="compositionally biased region" description="Polar residues" evidence="1">
    <location>
        <begin position="22"/>
        <end position="37"/>
    </location>
</feature>
<feature type="compositionally biased region" description="Polar residues" evidence="1">
    <location>
        <begin position="643"/>
        <end position="655"/>
    </location>
</feature>
<comment type="caution">
    <text evidence="2">The sequence shown here is derived from an EMBL/GenBank/DDBJ whole genome shotgun (WGS) entry which is preliminary data.</text>
</comment>
<feature type="compositionally biased region" description="Polar residues" evidence="1">
    <location>
        <begin position="318"/>
        <end position="328"/>
    </location>
</feature>
<evidence type="ECO:0000313" key="3">
    <source>
        <dbReference type="Proteomes" id="UP001446871"/>
    </source>
</evidence>
<feature type="compositionally biased region" description="Basic and acidic residues" evidence="1">
    <location>
        <begin position="910"/>
        <end position="926"/>
    </location>
</feature>